<gene>
    <name evidence="5" type="primary">xseA</name>
    <name evidence="9" type="ORF">JGI1_00418</name>
</gene>
<dbReference type="GO" id="GO:0005737">
    <property type="term" value="C:cytoplasm"/>
    <property type="evidence" value="ECO:0007669"/>
    <property type="project" value="UniProtKB-SubCell"/>
</dbReference>
<evidence type="ECO:0000256" key="6">
    <source>
        <dbReference type="RuleBase" id="RU004355"/>
    </source>
</evidence>
<evidence type="ECO:0000259" key="8">
    <source>
        <dbReference type="Pfam" id="PF13742"/>
    </source>
</evidence>
<dbReference type="STRING" id="1643428.GCA_001442855_00405"/>
<dbReference type="InterPro" id="IPR025824">
    <property type="entry name" value="OB-fold_nuc-bd_dom"/>
</dbReference>
<name>A0A0S4MVS5_9BACT</name>
<evidence type="ECO:0000313" key="9">
    <source>
        <dbReference type="EMBL" id="CUU02102.1"/>
    </source>
</evidence>
<feature type="domain" description="Exonuclease VII large subunit C-terminal" evidence="7">
    <location>
        <begin position="134"/>
        <end position="349"/>
    </location>
</feature>
<comment type="subcellular location">
    <subcellularLocation>
        <location evidence="5 6">Cytoplasm</location>
    </subcellularLocation>
</comment>
<comment type="function">
    <text evidence="5">Bidirectionally degrades single-stranded DNA into large acid-insoluble oligonucleotides, which are then degraded further into small acid-soluble oligonucleotides.</text>
</comment>
<keyword evidence="10" id="KW-1185">Reference proteome</keyword>
<dbReference type="RefSeq" id="WP_140944217.1">
    <property type="nucleotide sequence ID" value="NZ_FAOO01000002.1"/>
</dbReference>
<keyword evidence="4 5" id="KW-0269">Exonuclease</keyword>
<dbReference type="CDD" id="cd04489">
    <property type="entry name" value="ExoVII_LU_OBF"/>
    <property type="match status" value="1"/>
</dbReference>
<organism evidence="9 10">
    <name type="scientific">Candidatus Thermokryptus mobilis</name>
    <dbReference type="NCBI Taxonomy" id="1643428"/>
    <lineage>
        <taxon>Bacteria</taxon>
        <taxon>Pseudomonadati</taxon>
        <taxon>Candidatus Kryptoniota</taxon>
        <taxon>Candidatus Thermokryptus</taxon>
    </lineage>
</organism>
<dbReference type="Pfam" id="PF02601">
    <property type="entry name" value="Exonuc_VII_L"/>
    <property type="match status" value="1"/>
</dbReference>
<accession>A0A0S4MVS5</accession>
<evidence type="ECO:0000256" key="2">
    <source>
        <dbReference type="ARBA" id="ARBA00022722"/>
    </source>
</evidence>
<reference evidence="10" key="1">
    <citation type="submission" date="2015-11" db="EMBL/GenBank/DDBJ databases">
        <authorList>
            <person name="Varghese N."/>
        </authorList>
    </citation>
    <scope>NUCLEOTIDE SEQUENCE [LARGE SCALE GENOMIC DNA]</scope>
</reference>
<dbReference type="PANTHER" id="PTHR30008:SF0">
    <property type="entry name" value="EXODEOXYRIBONUCLEASE 7 LARGE SUBUNIT"/>
    <property type="match status" value="1"/>
</dbReference>
<dbReference type="GO" id="GO:0003676">
    <property type="term" value="F:nucleic acid binding"/>
    <property type="evidence" value="ECO:0007669"/>
    <property type="project" value="InterPro"/>
</dbReference>
<keyword evidence="3 5" id="KW-0378">Hydrolase</keyword>
<dbReference type="Pfam" id="PF13742">
    <property type="entry name" value="tRNA_anti_2"/>
    <property type="match status" value="1"/>
</dbReference>
<evidence type="ECO:0000256" key="1">
    <source>
        <dbReference type="ARBA" id="ARBA00022490"/>
    </source>
</evidence>
<dbReference type="GO" id="GO:0008855">
    <property type="term" value="F:exodeoxyribonuclease VII activity"/>
    <property type="evidence" value="ECO:0007669"/>
    <property type="project" value="UniProtKB-UniRule"/>
</dbReference>
<dbReference type="InterPro" id="IPR003753">
    <property type="entry name" value="Exonuc_VII_L"/>
</dbReference>
<feature type="domain" description="OB-fold nucleic acid binding" evidence="8">
    <location>
        <begin position="14"/>
        <end position="110"/>
    </location>
</feature>
<dbReference type="PANTHER" id="PTHR30008">
    <property type="entry name" value="EXODEOXYRIBONUCLEASE 7 LARGE SUBUNIT"/>
    <property type="match status" value="1"/>
</dbReference>
<evidence type="ECO:0000313" key="10">
    <source>
        <dbReference type="Proteomes" id="UP000320623"/>
    </source>
</evidence>
<dbReference type="NCBIfam" id="TIGR00237">
    <property type="entry name" value="xseA"/>
    <property type="match status" value="1"/>
</dbReference>
<evidence type="ECO:0000256" key="4">
    <source>
        <dbReference type="ARBA" id="ARBA00022839"/>
    </source>
</evidence>
<comment type="similarity">
    <text evidence="5 6">Belongs to the XseA family.</text>
</comment>
<dbReference type="HAMAP" id="MF_00378">
    <property type="entry name" value="Exonuc_7_L"/>
    <property type="match status" value="1"/>
</dbReference>
<keyword evidence="2 5" id="KW-0540">Nuclease</keyword>
<protein>
    <recommendedName>
        <fullName evidence="5">Exodeoxyribonuclease 7 large subunit</fullName>
        <ecNumber evidence="5">3.1.11.6</ecNumber>
    </recommendedName>
    <alternativeName>
        <fullName evidence="5">Exodeoxyribonuclease VII large subunit</fullName>
        <shortName evidence="5">Exonuclease VII large subunit</shortName>
    </alternativeName>
</protein>
<dbReference type="OrthoDB" id="9802795at2"/>
<dbReference type="GO" id="GO:0006308">
    <property type="term" value="P:DNA catabolic process"/>
    <property type="evidence" value="ECO:0007669"/>
    <property type="project" value="UniProtKB-UniRule"/>
</dbReference>
<evidence type="ECO:0000256" key="5">
    <source>
        <dbReference type="HAMAP-Rule" id="MF_00378"/>
    </source>
</evidence>
<dbReference type="EC" id="3.1.11.6" evidence="5"/>
<evidence type="ECO:0000259" key="7">
    <source>
        <dbReference type="Pfam" id="PF02601"/>
    </source>
</evidence>
<evidence type="ECO:0000256" key="3">
    <source>
        <dbReference type="ARBA" id="ARBA00022801"/>
    </source>
</evidence>
<sequence>MFNAYPLLSRDKILTVSELTYEIKKHIELEPRFQDVWLQGEISNYKIHTSGHVYFTLKDENASIKAALWKSRADIYLKNFRFKDGDKVLVHGKVEVYEPNGEYKIIVDFIEPLGIGELQMKFEMLKQKLAAEGLFDRKYKKPIPEYPNRIGIVTSPTGAAIRDMINIISRRFPAVEIILYPVKVQGEGAAEEIAQAIYDFNRYGGVDVIIVGRGGGSIEDLWAFNEEIVARAIFASRIPIISAVGHEIDYSISDFVADLRAPTPSAAAELVVKNRDDVLENVRNIWYTIHQLVMDKIKMSKREVEHLVKSYAFNRPIDWLRQYTMRVDDLSRALDIAMSHKFEILKQNFVQWLKRFESVNPELALKRGYAIVYKDGRIVHSKKELDLNDEFKIKLSDGTIKGVVKGYGEEE</sequence>
<keyword evidence="1 5" id="KW-0963">Cytoplasm</keyword>
<dbReference type="InterPro" id="IPR020579">
    <property type="entry name" value="Exonuc_VII_lsu_C"/>
</dbReference>
<comment type="subunit">
    <text evidence="5">Heterooligomer composed of large and small subunits.</text>
</comment>
<dbReference type="Proteomes" id="UP000320623">
    <property type="component" value="Unassembled WGS sequence"/>
</dbReference>
<dbReference type="AlphaFoldDB" id="A0A0S4MVS5"/>
<dbReference type="GO" id="GO:0009318">
    <property type="term" value="C:exodeoxyribonuclease VII complex"/>
    <property type="evidence" value="ECO:0007669"/>
    <property type="project" value="UniProtKB-UniRule"/>
</dbReference>
<proteinExistence type="inferred from homology"/>
<dbReference type="Gene3D" id="2.40.50.1010">
    <property type="match status" value="1"/>
</dbReference>
<comment type="catalytic activity">
    <reaction evidence="5 6">
        <text>Exonucleolytic cleavage in either 5'- to 3'- or 3'- to 5'-direction to yield nucleoside 5'-phosphates.</text>
        <dbReference type="EC" id="3.1.11.6"/>
    </reaction>
</comment>
<dbReference type="EMBL" id="FAOO01000002">
    <property type="protein sequence ID" value="CUU02102.1"/>
    <property type="molecule type" value="Genomic_DNA"/>
</dbReference>